<accession>A0A9Q1B5J5</accession>
<protein>
    <recommendedName>
        <fullName evidence="3">Transposase</fullName>
    </recommendedName>
</protein>
<dbReference type="GO" id="GO:0003676">
    <property type="term" value="F:nucleic acid binding"/>
    <property type="evidence" value="ECO:0007669"/>
    <property type="project" value="InterPro"/>
</dbReference>
<dbReference type="Proteomes" id="UP001142489">
    <property type="component" value="Unassembled WGS sequence"/>
</dbReference>
<dbReference type="PANTHER" id="PTHR46060:SF1">
    <property type="entry name" value="MARINER MOS1 TRANSPOSASE-LIKE PROTEIN"/>
    <property type="match status" value="1"/>
</dbReference>
<evidence type="ECO:0008006" key="3">
    <source>
        <dbReference type="Google" id="ProtNLM"/>
    </source>
</evidence>
<sequence>MSMTPWKSQKMVTMTSPADWTTLQHLQFKEVLLRPPYSPNLAPCDFYLFAKMKEHFKAHHFHSDDTVKAAIQCWYQQPPPEFSYGFA</sequence>
<organism evidence="1 2">
    <name type="scientific">Phrynocephalus forsythii</name>
    <dbReference type="NCBI Taxonomy" id="171643"/>
    <lineage>
        <taxon>Eukaryota</taxon>
        <taxon>Metazoa</taxon>
        <taxon>Chordata</taxon>
        <taxon>Craniata</taxon>
        <taxon>Vertebrata</taxon>
        <taxon>Euteleostomi</taxon>
        <taxon>Lepidosauria</taxon>
        <taxon>Squamata</taxon>
        <taxon>Bifurcata</taxon>
        <taxon>Unidentata</taxon>
        <taxon>Episquamata</taxon>
        <taxon>Toxicofera</taxon>
        <taxon>Iguania</taxon>
        <taxon>Acrodonta</taxon>
        <taxon>Agamidae</taxon>
        <taxon>Agaminae</taxon>
        <taxon>Phrynocephalus</taxon>
    </lineage>
</organism>
<dbReference type="OrthoDB" id="10017160at2759"/>
<reference evidence="1" key="1">
    <citation type="journal article" date="2023" name="DNA Res.">
        <title>Chromosome-level genome assembly of Phrynocephalus forsythii using third-generation DNA sequencing and Hi-C analysis.</title>
        <authorList>
            <person name="Qi Y."/>
            <person name="Zhao W."/>
            <person name="Zhao Y."/>
            <person name="Niu C."/>
            <person name="Cao S."/>
            <person name="Zhang Y."/>
        </authorList>
    </citation>
    <scope>NUCLEOTIDE SEQUENCE</scope>
    <source>
        <tissue evidence="1">Muscle</tissue>
    </source>
</reference>
<dbReference type="InterPro" id="IPR052709">
    <property type="entry name" value="Transposase-MT_Hybrid"/>
</dbReference>
<keyword evidence="2" id="KW-1185">Reference proteome</keyword>
<dbReference type="InterPro" id="IPR036397">
    <property type="entry name" value="RNaseH_sf"/>
</dbReference>
<dbReference type="Gene3D" id="3.30.420.10">
    <property type="entry name" value="Ribonuclease H-like superfamily/Ribonuclease H"/>
    <property type="match status" value="1"/>
</dbReference>
<gene>
    <name evidence="1" type="ORF">JRQ81_012715</name>
</gene>
<evidence type="ECO:0000313" key="2">
    <source>
        <dbReference type="Proteomes" id="UP001142489"/>
    </source>
</evidence>
<dbReference type="PANTHER" id="PTHR46060">
    <property type="entry name" value="MARINER MOS1 TRANSPOSASE-LIKE PROTEIN"/>
    <property type="match status" value="1"/>
</dbReference>
<comment type="caution">
    <text evidence="1">The sequence shown here is derived from an EMBL/GenBank/DDBJ whole genome shotgun (WGS) entry which is preliminary data.</text>
</comment>
<proteinExistence type="predicted"/>
<dbReference type="AlphaFoldDB" id="A0A9Q1B5J5"/>
<evidence type="ECO:0000313" key="1">
    <source>
        <dbReference type="EMBL" id="KAJ7338813.1"/>
    </source>
</evidence>
<name>A0A9Q1B5J5_9SAUR</name>
<dbReference type="EMBL" id="JAPFRF010000003">
    <property type="protein sequence ID" value="KAJ7338813.1"/>
    <property type="molecule type" value="Genomic_DNA"/>
</dbReference>